<gene>
    <name evidence="3" type="primary">eif6</name>
</gene>
<proteinExistence type="predicted"/>
<dbReference type="Pfam" id="PF01912">
    <property type="entry name" value="eIF-6"/>
    <property type="match status" value="1"/>
</dbReference>
<dbReference type="AlphaFoldDB" id="Q3LWK6"/>
<keyword evidence="1 3" id="KW-0396">Initiation factor</keyword>
<dbReference type="GeneID" id="5788348"/>
<organism evidence="3 4">
    <name type="scientific">Bigelowiella natans</name>
    <name type="common">Pedinomonas minutissima</name>
    <name type="synonym">Chlorarachnion sp. (strain CCMP621)</name>
    <dbReference type="NCBI Taxonomy" id="227086"/>
    <lineage>
        <taxon>Eukaryota</taxon>
        <taxon>Sar</taxon>
        <taxon>Rhizaria</taxon>
        <taxon>Cercozoa</taxon>
        <taxon>Chlorarachniophyceae</taxon>
        <taxon>Bigelowiella</taxon>
    </lineage>
</organism>
<reference evidence="3 4" key="1">
    <citation type="journal article" date="2006" name="Proc. Natl. Acad. Sci. U.S.A.">
        <title>Complete nucleotide sequence of the chlorarachniophyte nucleomorph: nature's smallest nucleus.</title>
        <authorList>
            <person name="Gilson P.R."/>
            <person name="Su V."/>
            <person name="Slamovits C.H."/>
            <person name="Reith M.E."/>
            <person name="Keeling P.J."/>
            <person name="McFadden G.I."/>
        </authorList>
    </citation>
    <scope>NUCLEOTIDE SEQUENCE [LARGE SCALE GENOMIC DNA]</scope>
    <source>
        <strain evidence="4">CCMP621</strain>
    </source>
</reference>
<dbReference type="GO" id="GO:0042256">
    <property type="term" value="P:cytosolic ribosome assembly"/>
    <property type="evidence" value="ECO:0007669"/>
    <property type="project" value="InterPro"/>
</dbReference>
<dbReference type="GO" id="GO:0043022">
    <property type="term" value="F:ribosome binding"/>
    <property type="evidence" value="ECO:0007669"/>
    <property type="project" value="InterPro"/>
</dbReference>
<evidence type="ECO:0000313" key="4">
    <source>
        <dbReference type="Proteomes" id="UP000243425"/>
    </source>
</evidence>
<sequence>MIVKIYLKGIENFGNYITITDKICIFSEDVCKNIVLSSNKIWKKLKMIPFRSYDQNFIGNMILGNTNGLIISNFFSDYKLRYLIKNSWDDIKILRLDDNRNNPGSFMTVSNFHTILGRNLQKKTIQKIKSYLKTSVYLYENNFFTINKFNFMIFENSCLISPVYLEYYLQTKKPVELPLYCTTVSNGCNYPGLALLFNKNICLLNSSTNNNELKVINKFIN</sequence>
<geneLocation type="nucleomorph" evidence="3"/>
<dbReference type="Gene3D" id="3.75.10.10">
    <property type="entry name" value="L-arginine/glycine Amidinotransferase, Chain A"/>
    <property type="match status" value="1"/>
</dbReference>
<evidence type="ECO:0000313" key="3">
    <source>
        <dbReference type="EMBL" id="ABA27159.1"/>
    </source>
</evidence>
<dbReference type="Proteomes" id="UP000243425">
    <property type="component" value="Nucleomorph 1"/>
</dbReference>
<protein>
    <submittedName>
        <fullName evidence="3">Elongation initiation factor 6</fullName>
    </submittedName>
</protein>
<accession>Q3LWK6</accession>
<name>Q3LWK6_BIGNA</name>
<keyword evidence="3" id="KW-0542">Nucleomorph</keyword>
<keyword evidence="2" id="KW-0648">Protein biosynthesis</keyword>
<dbReference type="RefSeq" id="XP_001712771.1">
    <property type="nucleotide sequence ID" value="XM_001712719.1"/>
</dbReference>
<dbReference type="SUPFAM" id="SSF55909">
    <property type="entry name" value="Pentein"/>
    <property type="match status" value="1"/>
</dbReference>
<evidence type="ECO:0000256" key="1">
    <source>
        <dbReference type="ARBA" id="ARBA00022540"/>
    </source>
</evidence>
<dbReference type="EMBL" id="DQ158856">
    <property type="protein sequence ID" value="ABA27159.1"/>
    <property type="molecule type" value="Genomic_DNA"/>
</dbReference>
<evidence type="ECO:0000256" key="2">
    <source>
        <dbReference type="ARBA" id="ARBA00022917"/>
    </source>
</evidence>
<dbReference type="InterPro" id="IPR002769">
    <property type="entry name" value="eIF6"/>
</dbReference>
<dbReference type="GO" id="GO:0003743">
    <property type="term" value="F:translation initiation factor activity"/>
    <property type="evidence" value="ECO:0007669"/>
    <property type="project" value="UniProtKB-KW"/>
</dbReference>